<dbReference type="SUPFAM" id="SSF50156">
    <property type="entry name" value="PDZ domain-like"/>
    <property type="match status" value="1"/>
</dbReference>
<organism evidence="3 4">
    <name type="scientific">Leersia perrieri</name>
    <dbReference type="NCBI Taxonomy" id="77586"/>
    <lineage>
        <taxon>Eukaryota</taxon>
        <taxon>Viridiplantae</taxon>
        <taxon>Streptophyta</taxon>
        <taxon>Embryophyta</taxon>
        <taxon>Tracheophyta</taxon>
        <taxon>Spermatophyta</taxon>
        <taxon>Magnoliopsida</taxon>
        <taxon>Liliopsida</taxon>
        <taxon>Poales</taxon>
        <taxon>Poaceae</taxon>
        <taxon>BOP clade</taxon>
        <taxon>Oryzoideae</taxon>
        <taxon>Oryzeae</taxon>
        <taxon>Oryzinae</taxon>
        <taxon>Leersia</taxon>
    </lineage>
</organism>
<dbReference type="STRING" id="77586.A0A0D9W3F2"/>
<dbReference type="Gene3D" id="2.40.10.120">
    <property type="match status" value="1"/>
</dbReference>
<feature type="compositionally biased region" description="Low complexity" evidence="1">
    <location>
        <begin position="34"/>
        <end position="45"/>
    </location>
</feature>
<dbReference type="EnsemblPlants" id="LPERR04G04940.1">
    <property type="protein sequence ID" value="LPERR04G04940.1"/>
    <property type="gene ID" value="LPERR04G04940"/>
</dbReference>
<dbReference type="InterPro" id="IPR036034">
    <property type="entry name" value="PDZ_sf"/>
</dbReference>
<dbReference type="Proteomes" id="UP000032180">
    <property type="component" value="Chromosome 4"/>
</dbReference>
<evidence type="ECO:0000256" key="1">
    <source>
        <dbReference type="SAM" id="MobiDB-lite"/>
    </source>
</evidence>
<sequence length="514" mass="57012">MKRARLSTGGDEEEIAEQAHGDEEENAATSPEHASSSGASSAVSSPLRWPSLPRAVVGETAFGEKMFEPFTNIDSAIVEAQGMLRTRYFAKRDRELKLVSLDDDVPRSCLVDQKLIHCRELATKIVLQTSKVVLGLSSYIDDKLLRKSSGFLIEWDSESKVGTVLTSALLIQSKFPFIDEWSAGDEYAPHAKVCVHLLDKAETTIVADLLRYDKHYNLALFKINTHMDAQIPSFTPNLNYAQEVVVLGRDGQQNLSVDHGTVQYQSPSSLHRHHYMFLRCGIKKFGIGGPIINFDGQVAGMASLPEMGFIPSSIILKCLEIWKSFDYIPRMHFGMKFLAITLLDPARIEKISRKCNIESGLVVTQVSKGSTAEKLGVRNGDIIKSWNGENISTTIELENFQFRTCKEYLDTGNNVDTSVDLLVDVFHIRKDSSVTIKLAVKVSNDFEVITKGTYPVTPKHCTIVNDDVMRNERRGQGIKGTVPMADDDDVVRGEEATRGSAVEEPGDIEARSPL</sequence>
<keyword evidence="4" id="KW-1185">Reference proteome</keyword>
<dbReference type="AlphaFoldDB" id="A0A0D9W3F2"/>
<evidence type="ECO:0000259" key="2">
    <source>
        <dbReference type="Pfam" id="PF17820"/>
    </source>
</evidence>
<reference evidence="3 4" key="1">
    <citation type="submission" date="2012-08" db="EMBL/GenBank/DDBJ databases">
        <title>Oryza genome evolution.</title>
        <authorList>
            <person name="Wing R.A."/>
        </authorList>
    </citation>
    <scope>NUCLEOTIDE SEQUENCE</scope>
</reference>
<dbReference type="PANTHER" id="PTHR47389:SF5">
    <property type="entry name" value="OS09G0436700 PROTEIN"/>
    <property type="match status" value="1"/>
</dbReference>
<reference evidence="4" key="2">
    <citation type="submission" date="2013-12" db="EMBL/GenBank/DDBJ databases">
        <authorList>
            <person name="Yu Y."/>
            <person name="Lee S."/>
            <person name="de Baynast K."/>
            <person name="Wissotski M."/>
            <person name="Liu L."/>
            <person name="Talag J."/>
            <person name="Goicoechea J."/>
            <person name="Angelova A."/>
            <person name="Jetty R."/>
            <person name="Kudrna D."/>
            <person name="Golser W."/>
            <person name="Rivera L."/>
            <person name="Zhang J."/>
            <person name="Wing R."/>
        </authorList>
    </citation>
    <scope>NUCLEOTIDE SEQUENCE</scope>
</reference>
<proteinExistence type="predicted"/>
<dbReference type="Gramene" id="LPERR04G04940.1">
    <property type="protein sequence ID" value="LPERR04G04940.1"/>
    <property type="gene ID" value="LPERR04G04940"/>
</dbReference>
<dbReference type="InterPro" id="IPR041489">
    <property type="entry name" value="PDZ_6"/>
</dbReference>
<protein>
    <recommendedName>
        <fullName evidence="2">PDZ domain-containing protein</fullName>
    </recommendedName>
</protein>
<dbReference type="eggNOG" id="ENOG502RRTM">
    <property type="taxonomic scope" value="Eukaryota"/>
</dbReference>
<dbReference type="InterPro" id="IPR009003">
    <property type="entry name" value="Peptidase_S1_PA"/>
</dbReference>
<feature type="region of interest" description="Disordered" evidence="1">
    <location>
        <begin position="474"/>
        <end position="514"/>
    </location>
</feature>
<dbReference type="Pfam" id="PF13365">
    <property type="entry name" value="Trypsin_2"/>
    <property type="match status" value="1"/>
</dbReference>
<dbReference type="Pfam" id="PF17820">
    <property type="entry name" value="PDZ_6"/>
    <property type="match status" value="1"/>
</dbReference>
<dbReference type="Gene3D" id="2.30.42.10">
    <property type="match status" value="1"/>
</dbReference>
<dbReference type="SUPFAM" id="SSF50494">
    <property type="entry name" value="Trypsin-like serine proteases"/>
    <property type="match status" value="1"/>
</dbReference>
<evidence type="ECO:0000313" key="4">
    <source>
        <dbReference type="Proteomes" id="UP000032180"/>
    </source>
</evidence>
<accession>A0A0D9W3F2</accession>
<feature type="domain" description="PDZ" evidence="2">
    <location>
        <begin position="362"/>
        <end position="397"/>
    </location>
</feature>
<evidence type="ECO:0000313" key="3">
    <source>
        <dbReference type="EnsemblPlants" id="LPERR04G04940.1"/>
    </source>
</evidence>
<feature type="region of interest" description="Disordered" evidence="1">
    <location>
        <begin position="1"/>
        <end position="47"/>
    </location>
</feature>
<reference evidence="3" key="3">
    <citation type="submission" date="2015-04" db="UniProtKB">
        <authorList>
            <consortium name="EnsemblPlants"/>
        </authorList>
    </citation>
    <scope>IDENTIFICATION</scope>
</reference>
<dbReference type="PANTHER" id="PTHR47389">
    <property type="entry name" value="OS09G0436400 PROTEIN"/>
    <property type="match status" value="1"/>
</dbReference>
<feature type="compositionally biased region" description="Acidic residues" evidence="1">
    <location>
        <begin position="10"/>
        <end position="26"/>
    </location>
</feature>
<name>A0A0D9W3F2_9ORYZ</name>